<dbReference type="PIRSF" id="PIRSF003085">
    <property type="entry name" value="CMAS"/>
    <property type="match status" value="1"/>
</dbReference>
<dbReference type="RefSeq" id="WP_228255959.1">
    <property type="nucleotide sequence ID" value="NZ_BMEF01000039.1"/>
</dbReference>
<evidence type="ECO:0000256" key="5">
    <source>
        <dbReference type="ARBA" id="ARBA00023098"/>
    </source>
</evidence>
<keyword evidence="3" id="KW-0808">Transferase</keyword>
<evidence type="ECO:0000256" key="1">
    <source>
        <dbReference type="ARBA" id="ARBA00010815"/>
    </source>
</evidence>
<evidence type="ECO:0000256" key="2">
    <source>
        <dbReference type="ARBA" id="ARBA00022603"/>
    </source>
</evidence>
<dbReference type="InterPro" id="IPR057206">
    <property type="entry name" value="DUF7884"/>
</dbReference>
<feature type="domain" description="DUF7884" evidence="6">
    <location>
        <begin position="11"/>
        <end position="89"/>
    </location>
</feature>
<evidence type="ECO:0000313" key="7">
    <source>
        <dbReference type="EMBL" id="QEP34314.1"/>
    </source>
</evidence>
<evidence type="ECO:0000256" key="4">
    <source>
        <dbReference type="ARBA" id="ARBA00022691"/>
    </source>
</evidence>
<dbReference type="AlphaFoldDB" id="A0A5C2HBZ2"/>
<name>A0A5C2HBZ2_9BACT</name>
<reference evidence="7" key="1">
    <citation type="submission" date="2019-09" db="EMBL/GenBank/DDBJ databases">
        <title>Complete genome sequencing of four Arcobacter species reveals a diverse suite of mobile elements.</title>
        <authorList>
            <person name="Miller W.G."/>
            <person name="Yee E."/>
            <person name="Bono J.L."/>
        </authorList>
    </citation>
    <scope>NUCLEOTIDE SEQUENCE [LARGE SCALE GENOMIC DNA]</scope>
    <source>
        <strain evidence="7">LMG 26638</strain>
    </source>
</reference>
<evidence type="ECO:0000256" key="3">
    <source>
        <dbReference type="ARBA" id="ARBA00022679"/>
    </source>
</evidence>
<dbReference type="GO" id="GO:0008610">
    <property type="term" value="P:lipid biosynthetic process"/>
    <property type="evidence" value="ECO:0007669"/>
    <property type="project" value="InterPro"/>
</dbReference>
<dbReference type="Pfam" id="PF02353">
    <property type="entry name" value="CMAS"/>
    <property type="match status" value="1"/>
</dbReference>
<proteinExistence type="inferred from homology"/>
<evidence type="ECO:0000259" key="6">
    <source>
        <dbReference type="Pfam" id="PF25371"/>
    </source>
</evidence>
<sequence>MIKNIWNKYGHKFFSKIQIGKLKVTYSDGTVQTYGQKDLNEQIELHIINSKFFYRVALYGDIGFAESYIDGDFETSNLTKLIELALLNASYLGTTSDNEKNKLINLFPVFNKIKHSLRKNSKTNSRKNISAHYDLSNDFYKLMLDETMMYSSAVYTHKDETLYEAQKNKIERLANKLNVKEGSKVLEIGSGWGAMALHLANEKKCDVTTVTLSAEQKKLCEDRFKNHSVEDKIDILLKDYRDLDGKFDAIIAVEMFEAVGKEYFHIFFKKCQELLKPNGVLVLQVITMPDQRYKDYAKGTDFIQKYIFPGGHLPSVSKVLEITSKHTRFNLHHLEEFTEDYAKTLNVWHKNFEDKLDKVKNLGFDDYFIKMWRMYLNYCEAAFLTRNIGLHQFVFTRDQNIHLNRGLTA</sequence>
<dbReference type="SUPFAM" id="SSF53335">
    <property type="entry name" value="S-adenosyl-L-methionine-dependent methyltransferases"/>
    <property type="match status" value="1"/>
</dbReference>
<dbReference type="GO" id="GO:0008168">
    <property type="term" value="F:methyltransferase activity"/>
    <property type="evidence" value="ECO:0007669"/>
    <property type="project" value="UniProtKB-KW"/>
</dbReference>
<dbReference type="PANTHER" id="PTHR43667">
    <property type="entry name" value="CYCLOPROPANE-FATTY-ACYL-PHOSPHOLIPID SYNTHASE"/>
    <property type="match status" value="1"/>
</dbReference>
<comment type="similarity">
    <text evidence="1">Belongs to the CFA/CMAS family.</text>
</comment>
<dbReference type="Gene3D" id="3.40.50.150">
    <property type="entry name" value="Vaccinia Virus protein VP39"/>
    <property type="match status" value="1"/>
</dbReference>
<dbReference type="GO" id="GO:0032259">
    <property type="term" value="P:methylation"/>
    <property type="evidence" value="ECO:0007669"/>
    <property type="project" value="UniProtKB-KW"/>
</dbReference>
<dbReference type="Proteomes" id="UP000322726">
    <property type="component" value="Chromosome"/>
</dbReference>
<keyword evidence="2" id="KW-0489">Methyltransferase</keyword>
<reference evidence="7" key="2">
    <citation type="submission" date="2019-09" db="EMBL/GenBank/DDBJ databases">
        <title>Taxonomic note: a critical rebuttal of the proposed division of the genus Arcobacter into six genera, emended descriptions of Arcobacter anaerophilus and the genus Arcobacter, and an assessment of genus-level boundaries for Epsilonproteobacteria using in silico genomic comparator tools.</title>
        <authorList>
            <person name="On S.L.W."/>
            <person name="Miller W.G."/>
            <person name="Biggs P."/>
            <person name="Cornelius A."/>
            <person name="Vandamme P."/>
        </authorList>
    </citation>
    <scope>NUCLEOTIDE SEQUENCE [LARGE SCALE GENOMIC DNA]</scope>
    <source>
        <strain evidence="7">LMG 26638</strain>
    </source>
</reference>
<dbReference type="CDD" id="cd02440">
    <property type="entry name" value="AdoMet_MTases"/>
    <property type="match status" value="1"/>
</dbReference>
<accession>A0A5C2HBZ2</accession>
<organism evidence="7 8">
    <name type="scientific">Malaciobacter pacificus</name>
    <dbReference type="NCBI Taxonomy" id="1080223"/>
    <lineage>
        <taxon>Bacteria</taxon>
        <taxon>Pseudomonadati</taxon>
        <taxon>Campylobacterota</taxon>
        <taxon>Epsilonproteobacteria</taxon>
        <taxon>Campylobacterales</taxon>
        <taxon>Arcobacteraceae</taxon>
        <taxon>Malaciobacter</taxon>
    </lineage>
</organism>
<dbReference type="InterPro" id="IPR050723">
    <property type="entry name" value="CFA/CMAS"/>
</dbReference>
<keyword evidence="4" id="KW-0949">S-adenosyl-L-methionine</keyword>
<gene>
    <name evidence="7" type="primary">cfa</name>
    <name evidence="7" type="ORF">APAC_1193</name>
</gene>
<keyword evidence="5" id="KW-0443">Lipid metabolism</keyword>
<dbReference type="InterPro" id="IPR003333">
    <property type="entry name" value="CMAS"/>
</dbReference>
<keyword evidence="8" id="KW-1185">Reference proteome</keyword>
<dbReference type="InterPro" id="IPR029063">
    <property type="entry name" value="SAM-dependent_MTases_sf"/>
</dbReference>
<dbReference type="PANTHER" id="PTHR43667:SF2">
    <property type="entry name" value="FATTY ACID C-METHYL TRANSFERASE"/>
    <property type="match status" value="1"/>
</dbReference>
<protein>
    <submittedName>
        <fullName evidence="7">Cyclopropane fatty acyl phospholipid synthase</fullName>
    </submittedName>
</protein>
<evidence type="ECO:0000313" key="8">
    <source>
        <dbReference type="Proteomes" id="UP000322726"/>
    </source>
</evidence>
<dbReference type="Pfam" id="PF25371">
    <property type="entry name" value="DUF7884"/>
    <property type="match status" value="1"/>
</dbReference>
<dbReference type="KEGG" id="apai:APAC_1193"/>
<dbReference type="EMBL" id="CP035928">
    <property type="protein sequence ID" value="QEP34314.1"/>
    <property type="molecule type" value="Genomic_DNA"/>
</dbReference>